<name>A0ACB9NL63_BAUVA</name>
<protein>
    <submittedName>
        <fullName evidence="1">Uncharacterized protein</fullName>
    </submittedName>
</protein>
<sequence>MLAIVTTKLLPEQAVKRTYIAIKYTTPKGENGFAGNKNRMKTTLTESRRLKKREEGKWTTKGVCKEFLLTFPIKYSRPRKSIDCIRHSIIAHVMYATMSFKGNISHWKNSIQALKLLVQDQLLQNPRQLGKSPKTSIEPASITT</sequence>
<gene>
    <name evidence="1" type="ORF">L6164_014493</name>
</gene>
<dbReference type="EMBL" id="CM039431">
    <property type="protein sequence ID" value="KAI4335896.1"/>
    <property type="molecule type" value="Genomic_DNA"/>
</dbReference>
<evidence type="ECO:0000313" key="1">
    <source>
        <dbReference type="EMBL" id="KAI4335896.1"/>
    </source>
</evidence>
<comment type="caution">
    <text evidence="1">The sequence shown here is derived from an EMBL/GenBank/DDBJ whole genome shotgun (WGS) entry which is preliminary data.</text>
</comment>
<proteinExistence type="predicted"/>
<reference evidence="1 2" key="1">
    <citation type="journal article" date="2022" name="DNA Res.">
        <title>Chromosomal-level genome assembly of the orchid tree Bauhinia variegata (Leguminosae; Cercidoideae) supports the allotetraploid origin hypothesis of Bauhinia.</title>
        <authorList>
            <person name="Zhong Y."/>
            <person name="Chen Y."/>
            <person name="Zheng D."/>
            <person name="Pang J."/>
            <person name="Liu Y."/>
            <person name="Luo S."/>
            <person name="Meng S."/>
            <person name="Qian L."/>
            <person name="Wei D."/>
            <person name="Dai S."/>
            <person name="Zhou R."/>
        </authorList>
    </citation>
    <scope>NUCLEOTIDE SEQUENCE [LARGE SCALE GENOMIC DNA]</scope>
    <source>
        <strain evidence="1">BV-YZ2020</strain>
    </source>
</reference>
<dbReference type="Proteomes" id="UP000828941">
    <property type="component" value="Chromosome 6"/>
</dbReference>
<accession>A0ACB9NL63</accession>
<organism evidence="1 2">
    <name type="scientific">Bauhinia variegata</name>
    <name type="common">Purple orchid tree</name>
    <name type="synonym">Phanera variegata</name>
    <dbReference type="NCBI Taxonomy" id="167791"/>
    <lineage>
        <taxon>Eukaryota</taxon>
        <taxon>Viridiplantae</taxon>
        <taxon>Streptophyta</taxon>
        <taxon>Embryophyta</taxon>
        <taxon>Tracheophyta</taxon>
        <taxon>Spermatophyta</taxon>
        <taxon>Magnoliopsida</taxon>
        <taxon>eudicotyledons</taxon>
        <taxon>Gunneridae</taxon>
        <taxon>Pentapetalae</taxon>
        <taxon>rosids</taxon>
        <taxon>fabids</taxon>
        <taxon>Fabales</taxon>
        <taxon>Fabaceae</taxon>
        <taxon>Cercidoideae</taxon>
        <taxon>Cercideae</taxon>
        <taxon>Bauhiniinae</taxon>
        <taxon>Bauhinia</taxon>
    </lineage>
</organism>
<evidence type="ECO:0000313" key="2">
    <source>
        <dbReference type="Proteomes" id="UP000828941"/>
    </source>
</evidence>
<keyword evidence="2" id="KW-1185">Reference proteome</keyword>